<dbReference type="PANTHER" id="PTHR30011">
    <property type="entry name" value="ALKANESULFONATE MONOOXYGENASE-RELATED"/>
    <property type="match status" value="1"/>
</dbReference>
<evidence type="ECO:0000313" key="7">
    <source>
        <dbReference type="EMBL" id="MDN3568197.1"/>
    </source>
</evidence>
<name>A0ABT8AEM1_9PROT</name>
<dbReference type="NCBIfam" id="TIGR03860">
    <property type="entry name" value="FMN_nitrolo"/>
    <property type="match status" value="1"/>
</dbReference>
<evidence type="ECO:0000256" key="1">
    <source>
        <dbReference type="ARBA" id="ARBA00022630"/>
    </source>
</evidence>
<keyword evidence="8" id="KW-1185">Reference proteome</keyword>
<dbReference type="PIRSF" id="PIRSF000337">
    <property type="entry name" value="NTA_MOA"/>
    <property type="match status" value="1"/>
</dbReference>
<evidence type="ECO:0000256" key="5">
    <source>
        <dbReference type="ARBA" id="ARBA00033748"/>
    </source>
</evidence>
<dbReference type="RefSeq" id="WP_290320299.1">
    <property type="nucleotide sequence ID" value="NZ_JAUFPN010000204.1"/>
</dbReference>
<dbReference type="SUPFAM" id="SSF51679">
    <property type="entry name" value="Bacterial luciferase-like"/>
    <property type="match status" value="1"/>
</dbReference>
<dbReference type="InterPro" id="IPR011251">
    <property type="entry name" value="Luciferase-like_dom"/>
</dbReference>
<dbReference type="InterPro" id="IPR051260">
    <property type="entry name" value="Diverse_substr_monoxygenases"/>
</dbReference>
<comment type="similarity">
    <text evidence="5">Belongs to the NtaA/SnaA/DszA monooxygenase family.</text>
</comment>
<evidence type="ECO:0000313" key="8">
    <source>
        <dbReference type="Proteomes" id="UP001529369"/>
    </source>
</evidence>
<comment type="caution">
    <text evidence="7">The sequence shown here is derived from an EMBL/GenBank/DDBJ whole genome shotgun (WGS) entry which is preliminary data.</text>
</comment>
<accession>A0ABT8AEM1</accession>
<dbReference type="PANTHER" id="PTHR30011:SF16">
    <property type="entry name" value="C2H2 FINGER DOMAIN TRANSCRIPTION FACTOR (EUROFUNG)-RELATED"/>
    <property type="match status" value="1"/>
</dbReference>
<sequence>MADRRRRDMTLVAFLQAQNCSNYPGSWRHAEAIPDFLTAEHYMRIARTLEEGKFHLAFFDDRLAMPDIYGNDHRPAVEYGIRSVKMDLIPLLTAMGLATKHLGLGGTYSTTYYEPFHVARTFATLDLMIGGRAAWNVVTSLNDSEARNMGRTEHPGHDERYDRADEFIECVLGHWQSWEDDALVVDRRRGGTFADPNKVHRLDYQGKYFASRGPFTVPRSPQGQPVMIQAGQSGRGKLFAAKWGELVFASYKTLAIAKAQYAELKGAVSAAGRDPDSVRIAPPIYAVVGETRAIAREKEAYLASLAQPEDALCLLGEILNFDFSKHGLDGALTDADMAGITGQHALRDRIIAASGTNNPTPRHFIEKSGRGTIYEMPVFCGTAADVADEMEAWYQGEGCDGFVVAATHRPGAYEDFSRYVVPELQRRGVFHQDYAGTTLRENLGLPKSVARGAPTMRL</sequence>
<keyword evidence="2" id="KW-0288">FMN</keyword>
<dbReference type="EC" id="1.-.-.-" evidence="7"/>
<gene>
    <name evidence="7" type="ORF">QWZ14_27775</name>
</gene>
<dbReference type="InterPro" id="IPR016215">
    <property type="entry name" value="NTA_MOA"/>
</dbReference>
<proteinExistence type="inferred from homology"/>
<dbReference type="Pfam" id="PF00296">
    <property type="entry name" value="Bac_luciferase"/>
    <property type="match status" value="1"/>
</dbReference>
<evidence type="ECO:0000259" key="6">
    <source>
        <dbReference type="Pfam" id="PF00296"/>
    </source>
</evidence>
<dbReference type="CDD" id="cd01095">
    <property type="entry name" value="Nitrilotriacetate_monoxgenase"/>
    <property type="match status" value="1"/>
</dbReference>
<feature type="domain" description="Luciferase-like" evidence="6">
    <location>
        <begin position="27"/>
        <end position="396"/>
    </location>
</feature>
<dbReference type="GO" id="GO:0016491">
    <property type="term" value="F:oxidoreductase activity"/>
    <property type="evidence" value="ECO:0007669"/>
    <property type="project" value="UniProtKB-KW"/>
</dbReference>
<evidence type="ECO:0000256" key="2">
    <source>
        <dbReference type="ARBA" id="ARBA00022643"/>
    </source>
</evidence>
<evidence type="ECO:0000256" key="3">
    <source>
        <dbReference type="ARBA" id="ARBA00023002"/>
    </source>
</evidence>
<dbReference type="Gene3D" id="3.20.20.30">
    <property type="entry name" value="Luciferase-like domain"/>
    <property type="match status" value="1"/>
</dbReference>
<dbReference type="Proteomes" id="UP001529369">
    <property type="component" value="Unassembled WGS sequence"/>
</dbReference>
<protein>
    <submittedName>
        <fullName evidence="7">LLM class flavin-dependent oxidoreductase</fullName>
        <ecNumber evidence="7">1.-.-.-</ecNumber>
    </submittedName>
</protein>
<evidence type="ECO:0000256" key="4">
    <source>
        <dbReference type="ARBA" id="ARBA00023033"/>
    </source>
</evidence>
<keyword evidence="3 7" id="KW-0560">Oxidoreductase</keyword>
<keyword evidence="4" id="KW-0503">Monooxygenase</keyword>
<dbReference type="InterPro" id="IPR036661">
    <property type="entry name" value="Luciferase-like_sf"/>
</dbReference>
<dbReference type="EMBL" id="JAUFPN010000204">
    <property type="protein sequence ID" value="MDN3568197.1"/>
    <property type="molecule type" value="Genomic_DNA"/>
</dbReference>
<reference evidence="8" key="1">
    <citation type="journal article" date="2019" name="Int. J. Syst. Evol. Microbiol.">
        <title>The Global Catalogue of Microorganisms (GCM) 10K type strain sequencing project: providing services to taxonomists for standard genome sequencing and annotation.</title>
        <authorList>
            <consortium name="The Broad Institute Genomics Platform"/>
            <consortium name="The Broad Institute Genome Sequencing Center for Infectious Disease"/>
            <person name="Wu L."/>
            <person name="Ma J."/>
        </authorList>
    </citation>
    <scope>NUCLEOTIDE SEQUENCE [LARGE SCALE GENOMIC DNA]</scope>
    <source>
        <strain evidence="8">CECT 7131</strain>
    </source>
</reference>
<organism evidence="7 8">
    <name type="scientific">Paeniroseomonas aquatica</name>
    <dbReference type="NCBI Taxonomy" id="373043"/>
    <lineage>
        <taxon>Bacteria</taxon>
        <taxon>Pseudomonadati</taxon>
        <taxon>Pseudomonadota</taxon>
        <taxon>Alphaproteobacteria</taxon>
        <taxon>Acetobacterales</taxon>
        <taxon>Acetobacteraceae</taxon>
        <taxon>Paeniroseomonas</taxon>
    </lineage>
</organism>
<keyword evidence="1" id="KW-0285">Flavoprotein</keyword>